<reference evidence="2 3" key="1">
    <citation type="journal article" date="2012" name="New Phytol.">
        <title>Insight into trade-off between wood decay and parasitism from the genome of a fungal forest pathogen.</title>
        <authorList>
            <person name="Olson A."/>
            <person name="Aerts A."/>
            <person name="Asiegbu F."/>
            <person name="Belbahri L."/>
            <person name="Bouzid O."/>
            <person name="Broberg A."/>
            <person name="Canback B."/>
            <person name="Coutinho P.M."/>
            <person name="Cullen D."/>
            <person name="Dalman K."/>
            <person name="Deflorio G."/>
            <person name="van Diepen L.T."/>
            <person name="Dunand C."/>
            <person name="Duplessis S."/>
            <person name="Durling M."/>
            <person name="Gonthier P."/>
            <person name="Grimwood J."/>
            <person name="Fossdal C.G."/>
            <person name="Hansson D."/>
            <person name="Henrissat B."/>
            <person name="Hietala A."/>
            <person name="Himmelstrand K."/>
            <person name="Hoffmeister D."/>
            <person name="Hogberg N."/>
            <person name="James T.Y."/>
            <person name="Karlsson M."/>
            <person name="Kohler A."/>
            <person name="Kues U."/>
            <person name="Lee Y.H."/>
            <person name="Lin Y.C."/>
            <person name="Lind M."/>
            <person name="Lindquist E."/>
            <person name="Lombard V."/>
            <person name="Lucas S."/>
            <person name="Lunden K."/>
            <person name="Morin E."/>
            <person name="Murat C."/>
            <person name="Park J."/>
            <person name="Raffaello T."/>
            <person name="Rouze P."/>
            <person name="Salamov A."/>
            <person name="Schmutz J."/>
            <person name="Solheim H."/>
            <person name="Stahlberg J."/>
            <person name="Velez H."/>
            <person name="de Vries R.P."/>
            <person name="Wiebenga A."/>
            <person name="Woodward S."/>
            <person name="Yakovlev I."/>
            <person name="Garbelotto M."/>
            <person name="Martin F."/>
            <person name="Grigoriev I.V."/>
            <person name="Stenlid J."/>
        </authorList>
    </citation>
    <scope>NUCLEOTIDE SEQUENCE [LARGE SCALE GENOMIC DNA]</scope>
    <source>
        <strain evidence="2 3">TC 32-1</strain>
    </source>
</reference>
<keyword evidence="3" id="KW-1185">Reference proteome</keyword>
<dbReference type="KEGG" id="hir:HETIRDRAFT_119472"/>
<dbReference type="HOGENOM" id="CLU_1283400_0_0_1"/>
<feature type="compositionally biased region" description="Basic and acidic residues" evidence="1">
    <location>
        <begin position="149"/>
        <end position="163"/>
    </location>
</feature>
<organism evidence="2 3">
    <name type="scientific">Heterobasidion irregulare (strain TC 32-1)</name>
    <dbReference type="NCBI Taxonomy" id="747525"/>
    <lineage>
        <taxon>Eukaryota</taxon>
        <taxon>Fungi</taxon>
        <taxon>Dikarya</taxon>
        <taxon>Basidiomycota</taxon>
        <taxon>Agaricomycotina</taxon>
        <taxon>Agaricomycetes</taxon>
        <taxon>Russulales</taxon>
        <taxon>Bondarzewiaceae</taxon>
        <taxon>Heterobasidion</taxon>
        <taxon>Heterobasidion annosum species complex</taxon>
    </lineage>
</organism>
<dbReference type="Proteomes" id="UP000030671">
    <property type="component" value="Unassembled WGS sequence"/>
</dbReference>
<accession>W4KE73</accession>
<gene>
    <name evidence="2" type="ORF">HETIRDRAFT_119472</name>
</gene>
<feature type="region of interest" description="Disordered" evidence="1">
    <location>
        <begin position="149"/>
        <end position="171"/>
    </location>
</feature>
<dbReference type="GeneID" id="20666651"/>
<proteinExistence type="predicted"/>
<sequence>MIFPGPSHIAVARKEINAATSPSSATANAIASSSHPPVSLPRNKRYGTILFPEDAPRRRKLSAAQEVIAKTRAQWAAADTSQHNHDHDHAPRLAEASGNSTDQLKAKNNAQILDNLAKKATLHHHQEFLYLLPLLSPLLTQTRMIDPLEASKGKEQKTPKESRYNGGTLETHFRPRPLMTNILGILTILQAEFQTILELQKSLELLLQRDYWQEV</sequence>
<dbReference type="RefSeq" id="XP_009545609.1">
    <property type="nucleotide sequence ID" value="XM_009547314.1"/>
</dbReference>
<dbReference type="EMBL" id="KI925457">
    <property type="protein sequence ID" value="ETW83346.1"/>
    <property type="molecule type" value="Genomic_DNA"/>
</dbReference>
<evidence type="ECO:0000313" key="2">
    <source>
        <dbReference type="EMBL" id="ETW83346.1"/>
    </source>
</evidence>
<evidence type="ECO:0000256" key="1">
    <source>
        <dbReference type="SAM" id="MobiDB-lite"/>
    </source>
</evidence>
<evidence type="ECO:0000313" key="3">
    <source>
        <dbReference type="Proteomes" id="UP000030671"/>
    </source>
</evidence>
<name>W4KE73_HETIT</name>
<feature type="region of interest" description="Disordered" evidence="1">
    <location>
        <begin position="76"/>
        <end position="100"/>
    </location>
</feature>
<protein>
    <submittedName>
        <fullName evidence="2">Uncharacterized protein</fullName>
    </submittedName>
</protein>
<dbReference type="InParanoid" id="W4KE73"/>
<dbReference type="AlphaFoldDB" id="W4KE73"/>
<feature type="compositionally biased region" description="Basic and acidic residues" evidence="1">
    <location>
        <begin position="82"/>
        <end position="92"/>
    </location>
</feature>